<dbReference type="EMBL" id="CP003537">
    <property type="protein sequence ID" value="AGH94571.1"/>
    <property type="molecule type" value="Genomic_DNA"/>
</dbReference>
<evidence type="ECO:0000313" key="2">
    <source>
        <dbReference type="EMBL" id="AGH94571.1"/>
    </source>
</evidence>
<dbReference type="HOGENOM" id="CLU_2191842_0_0_7"/>
<dbReference type="RefSeq" id="WP_015469061.1">
    <property type="nucleotide sequence ID" value="NC_020813.1"/>
</dbReference>
<sequence length="108" mass="11930">MLSYQNVRFVMSWMYALAFVAMASCASTDSNSCPSLEEESVSICRAQDMCRQQKTTYGLGLGVGAATDSSIIGTRTMATTDNYTNCIDRDLDMQRQNAVLKEQSKSMQ</sequence>
<proteinExistence type="predicted"/>
<keyword evidence="3" id="KW-1185">Reference proteome</keyword>
<dbReference type="AlphaFoldDB" id="M4V979"/>
<feature type="chain" id="PRO_5004060068" description="Lipoprotein" evidence="1">
    <location>
        <begin position="27"/>
        <end position="108"/>
    </location>
</feature>
<dbReference type="STRING" id="1184267.A11Q_351"/>
<gene>
    <name evidence="2" type="ORF">A11Q_351</name>
</gene>
<dbReference type="Proteomes" id="UP000012040">
    <property type="component" value="Chromosome"/>
</dbReference>
<keyword evidence="1" id="KW-0732">Signal</keyword>
<evidence type="ECO:0000256" key="1">
    <source>
        <dbReference type="SAM" id="SignalP"/>
    </source>
</evidence>
<protein>
    <recommendedName>
        <fullName evidence="4">Lipoprotein</fullName>
    </recommendedName>
</protein>
<dbReference type="PATRIC" id="fig|1184267.3.peg.353"/>
<reference evidence="2 3" key="1">
    <citation type="journal article" date="2013" name="ISME J.">
        <title>By their genes ye shall know them: genomic signatures of predatory bacteria.</title>
        <authorList>
            <person name="Pasternak Z."/>
            <person name="Pietrokovski S."/>
            <person name="Rotem O."/>
            <person name="Gophna U."/>
            <person name="Lurie-Weinberger M.N."/>
            <person name="Jurkevitch E."/>
        </authorList>
    </citation>
    <scope>NUCLEOTIDE SEQUENCE [LARGE SCALE GENOMIC DNA]</scope>
    <source>
        <strain evidence="2 3">JSS</strain>
    </source>
</reference>
<evidence type="ECO:0000313" key="3">
    <source>
        <dbReference type="Proteomes" id="UP000012040"/>
    </source>
</evidence>
<dbReference type="KEGG" id="bex:A11Q_351"/>
<organism evidence="2 3">
    <name type="scientific">Pseudobdellovibrio exovorus JSS</name>
    <dbReference type="NCBI Taxonomy" id="1184267"/>
    <lineage>
        <taxon>Bacteria</taxon>
        <taxon>Pseudomonadati</taxon>
        <taxon>Bdellovibrionota</taxon>
        <taxon>Bdellovibrionia</taxon>
        <taxon>Bdellovibrionales</taxon>
        <taxon>Pseudobdellovibrionaceae</taxon>
        <taxon>Pseudobdellovibrio</taxon>
    </lineage>
</organism>
<name>M4V979_9BACT</name>
<accession>M4V979</accession>
<feature type="signal peptide" evidence="1">
    <location>
        <begin position="1"/>
        <end position="26"/>
    </location>
</feature>
<evidence type="ECO:0008006" key="4">
    <source>
        <dbReference type="Google" id="ProtNLM"/>
    </source>
</evidence>